<dbReference type="Gene3D" id="1.20.1300.10">
    <property type="entry name" value="Fumarate reductase/succinate dehydrogenase, transmembrane subunit"/>
    <property type="match status" value="1"/>
</dbReference>
<dbReference type="PANTHER" id="PTHR10978:SF5">
    <property type="entry name" value="SUCCINATE DEHYDROGENASE CYTOCHROME B560 SUBUNIT, MITOCHONDRIAL"/>
    <property type="match status" value="1"/>
</dbReference>
<evidence type="ECO:0000256" key="1">
    <source>
        <dbReference type="ARBA" id="ARBA00004141"/>
    </source>
</evidence>
<keyword evidence="7 9" id="KW-0472">Membrane</keyword>
<feature type="transmembrane region" description="Helical" evidence="9">
    <location>
        <begin position="60"/>
        <end position="88"/>
    </location>
</feature>
<dbReference type="PIRSF" id="PIRSF000178">
    <property type="entry name" value="SDH_cyt_b560"/>
    <property type="match status" value="1"/>
</dbReference>
<dbReference type="GO" id="GO:0016020">
    <property type="term" value="C:membrane"/>
    <property type="evidence" value="ECO:0007669"/>
    <property type="project" value="UniProtKB-SubCell"/>
</dbReference>
<evidence type="ECO:0000256" key="8">
    <source>
        <dbReference type="PIRSR" id="PIRSR000178-1"/>
    </source>
</evidence>
<dbReference type="InterPro" id="IPR034804">
    <property type="entry name" value="SQR/QFR_C/D"/>
</dbReference>
<keyword evidence="5 9" id="KW-1133">Transmembrane helix</keyword>
<keyword evidence="4 8" id="KW-0479">Metal-binding</keyword>
<keyword evidence="6 8" id="KW-0408">Iron</keyword>
<dbReference type="GO" id="GO:0006099">
    <property type="term" value="P:tricarboxylic acid cycle"/>
    <property type="evidence" value="ECO:0007669"/>
    <property type="project" value="InterPro"/>
</dbReference>
<evidence type="ECO:0000256" key="4">
    <source>
        <dbReference type="ARBA" id="ARBA00022723"/>
    </source>
</evidence>
<dbReference type="InterPro" id="IPR018495">
    <property type="entry name" value="Succ_DH_cyt_bsu_CS"/>
</dbReference>
<comment type="cofactor">
    <cofactor evidence="8">
        <name>heme</name>
        <dbReference type="ChEBI" id="CHEBI:30413"/>
    </cofactor>
    <text evidence="8">The heme is bound between the two transmembrane subunits.</text>
</comment>
<dbReference type="CDD" id="cd03499">
    <property type="entry name" value="SQR_TypeC_SdhC"/>
    <property type="match status" value="1"/>
</dbReference>
<dbReference type="GO" id="GO:0009055">
    <property type="term" value="F:electron transfer activity"/>
    <property type="evidence" value="ECO:0007669"/>
    <property type="project" value="InterPro"/>
</dbReference>
<dbReference type="PROSITE" id="PS01000">
    <property type="entry name" value="SDH_CYT_1"/>
    <property type="match status" value="1"/>
</dbReference>
<sequence length="136" mass="15499">MAVNTYRNRPISPHLTIYNAQWSSVGSIFHRISGTLLVLSFFIPLYVLKLLSLFGSYSQVYTLSFTLGSASFFVLSTIFFFVLLSYFYHLCNGCRHLVWDLGGFLQITKVERSGKAIMFLAFLLSTVSTACWFSYN</sequence>
<comment type="subcellular location">
    <subcellularLocation>
        <location evidence="1">Membrane</location>
        <topology evidence="1">Multi-pass membrane protein</topology>
    </subcellularLocation>
</comment>
<dbReference type="PANTHER" id="PTHR10978">
    <property type="entry name" value="SUCCINATE DEHYDROGENASE CYTOCHROME B560 SUBUNIT"/>
    <property type="match status" value="1"/>
</dbReference>
<keyword evidence="10" id="KW-0496">Mitochondrion</keyword>
<protein>
    <submittedName>
        <fullName evidence="10">Succinate dehydrogenase cytochrome B560 subunit</fullName>
    </submittedName>
</protein>
<feature type="binding site" description="axial binding residue" evidence="8">
    <location>
        <position position="89"/>
    </location>
    <ligand>
        <name>heme</name>
        <dbReference type="ChEBI" id="CHEBI:30413"/>
        <note>ligand shared with second transmembrane subunit</note>
    </ligand>
    <ligandPart>
        <name>Fe</name>
        <dbReference type="ChEBI" id="CHEBI:18248"/>
    </ligandPart>
</feature>
<reference evidence="10" key="1">
    <citation type="journal article" date="2020" name="BMC Evol. Biol.">
        <title>Potential causes and consequences of rapid mitochondrial genome evolution in thermoacidophilic Galdieria (Rhodophyta).</title>
        <authorList>
            <person name="Cho C.H."/>
            <person name="Park S.I."/>
            <person name="Ciniglia C."/>
            <person name="Yang E.C."/>
            <person name="Graf L."/>
            <person name="Bhattacharya D."/>
            <person name="Yoon H.S."/>
        </authorList>
    </citation>
    <scope>NUCLEOTIDE SEQUENCE</scope>
</reference>
<evidence type="ECO:0000256" key="3">
    <source>
        <dbReference type="ARBA" id="ARBA00022692"/>
    </source>
</evidence>
<dbReference type="InterPro" id="IPR000701">
    <property type="entry name" value="SuccDH_FuR_B_TM-su"/>
</dbReference>
<dbReference type="InterPro" id="IPR014314">
    <property type="entry name" value="Succ_DH_cytb556"/>
</dbReference>
<dbReference type="NCBIfam" id="TIGR02970">
    <property type="entry name" value="succ_dehyd_cytB"/>
    <property type="match status" value="1"/>
</dbReference>
<dbReference type="RefSeq" id="YP_010007646.1">
    <property type="nucleotide sequence ID" value="NC_053319.1"/>
</dbReference>
<dbReference type="AlphaFoldDB" id="A0A7H0WB86"/>
<dbReference type="GO" id="GO:0046872">
    <property type="term" value="F:metal ion binding"/>
    <property type="evidence" value="ECO:0007669"/>
    <property type="project" value="UniProtKB-KW"/>
</dbReference>
<geneLocation type="mitochondrion" evidence="10"/>
<evidence type="ECO:0000256" key="9">
    <source>
        <dbReference type="SAM" id="Phobius"/>
    </source>
</evidence>
<accession>A0A7H0WB86</accession>
<organism evidence="10">
    <name type="scientific">Cavernulicola chilensis</name>
    <dbReference type="NCBI Taxonomy" id="3028028"/>
    <lineage>
        <taxon>Eukaryota</taxon>
        <taxon>Rhodophyta</taxon>
        <taxon>Bangiophyceae</taxon>
        <taxon>Cavernulicolales</taxon>
        <taxon>Cavernulicolaceae</taxon>
        <taxon>Cavernulicola</taxon>
    </lineage>
</organism>
<evidence type="ECO:0000256" key="7">
    <source>
        <dbReference type="ARBA" id="ARBA00023136"/>
    </source>
</evidence>
<gene>
    <name evidence="10" type="primary">sdhC</name>
    <name evidence="10" type="ORF">CDCH_SybilCave_054</name>
</gene>
<evidence type="ECO:0000256" key="6">
    <source>
        <dbReference type="ARBA" id="ARBA00023004"/>
    </source>
</evidence>
<keyword evidence="3 9" id="KW-0812">Transmembrane</keyword>
<dbReference type="GO" id="GO:0005739">
    <property type="term" value="C:mitochondrion"/>
    <property type="evidence" value="ECO:0007669"/>
    <property type="project" value="GOC"/>
</dbReference>
<feature type="transmembrane region" description="Helical" evidence="9">
    <location>
        <begin position="116"/>
        <end position="135"/>
    </location>
</feature>
<feature type="transmembrane region" description="Helical" evidence="9">
    <location>
        <begin position="28"/>
        <end position="48"/>
    </location>
</feature>
<name>A0A7H0WB86_9RHOD</name>
<dbReference type="GeneID" id="63062087"/>
<evidence type="ECO:0000313" key="10">
    <source>
        <dbReference type="EMBL" id="QNR39815.1"/>
    </source>
</evidence>
<dbReference type="EMBL" id="MT270117">
    <property type="protein sequence ID" value="QNR39815.1"/>
    <property type="molecule type" value="Genomic_DNA"/>
</dbReference>
<dbReference type="GO" id="GO:0006121">
    <property type="term" value="P:mitochondrial electron transport, succinate to ubiquinone"/>
    <property type="evidence" value="ECO:0007669"/>
    <property type="project" value="TreeGrafter"/>
</dbReference>
<dbReference type="SUPFAM" id="SSF81343">
    <property type="entry name" value="Fumarate reductase respiratory complex transmembrane subunits"/>
    <property type="match status" value="1"/>
</dbReference>
<dbReference type="Pfam" id="PF01127">
    <property type="entry name" value="Sdh_cyt"/>
    <property type="match status" value="1"/>
</dbReference>
<proteinExistence type="predicted"/>
<evidence type="ECO:0000256" key="5">
    <source>
        <dbReference type="ARBA" id="ARBA00022989"/>
    </source>
</evidence>
<evidence type="ECO:0000256" key="2">
    <source>
        <dbReference type="ARBA" id="ARBA00022617"/>
    </source>
</evidence>
<keyword evidence="2 8" id="KW-0349">Heme</keyword>